<dbReference type="InterPro" id="IPR008966">
    <property type="entry name" value="Adhesion_dom_sf"/>
</dbReference>
<evidence type="ECO:0000259" key="3">
    <source>
        <dbReference type="Pfam" id="PF17802"/>
    </source>
</evidence>
<feature type="domain" description="SpaA-like prealbumin fold" evidence="3">
    <location>
        <begin position="2139"/>
        <end position="2213"/>
    </location>
</feature>
<dbReference type="RefSeq" id="WP_247213193.1">
    <property type="nucleotide sequence ID" value="NZ_JAINVB010000001.1"/>
</dbReference>
<proteinExistence type="predicted"/>
<evidence type="ECO:0000256" key="2">
    <source>
        <dbReference type="SAM" id="Phobius"/>
    </source>
</evidence>
<keyword evidence="2" id="KW-0812">Transmembrane</keyword>
<dbReference type="Gene3D" id="2.60.40.740">
    <property type="match status" value="2"/>
</dbReference>
<dbReference type="Gene3D" id="2.60.40.10">
    <property type="entry name" value="Immunoglobulins"/>
    <property type="match status" value="6"/>
</dbReference>
<feature type="transmembrane region" description="Helical" evidence="2">
    <location>
        <begin position="2402"/>
        <end position="2421"/>
    </location>
</feature>
<keyword evidence="2" id="KW-1133">Transmembrane helix</keyword>
<feature type="compositionally biased region" description="Gly residues" evidence="1">
    <location>
        <begin position="2252"/>
        <end position="2263"/>
    </location>
</feature>
<dbReference type="SUPFAM" id="SSF117074">
    <property type="entry name" value="Hypothetical protein PA1324"/>
    <property type="match status" value="2"/>
</dbReference>
<accession>A0AAW5F0M5</accession>
<name>A0AAW5F0M5_CLOSY</name>
<feature type="transmembrane region" description="Helical" evidence="2">
    <location>
        <begin position="16"/>
        <end position="35"/>
    </location>
</feature>
<organism evidence="4 5">
    <name type="scientific">Clostridium symbiosum</name>
    <name type="common">Bacteroides symbiosus</name>
    <dbReference type="NCBI Taxonomy" id="1512"/>
    <lineage>
        <taxon>Bacteria</taxon>
        <taxon>Bacillati</taxon>
        <taxon>Bacillota</taxon>
        <taxon>Clostridia</taxon>
        <taxon>Lachnospirales</taxon>
        <taxon>Lachnospiraceae</taxon>
        <taxon>Otoolea</taxon>
    </lineage>
</organism>
<dbReference type="InterPro" id="IPR013783">
    <property type="entry name" value="Ig-like_fold"/>
</dbReference>
<feature type="compositionally biased region" description="Acidic residues" evidence="1">
    <location>
        <begin position="253"/>
        <end position="279"/>
    </location>
</feature>
<gene>
    <name evidence="4" type="ORF">K5I21_09600</name>
</gene>
<dbReference type="InterPro" id="IPR041033">
    <property type="entry name" value="SpaA_PFL_dom_1"/>
</dbReference>
<dbReference type="SUPFAM" id="SSF49401">
    <property type="entry name" value="Bacterial adhesins"/>
    <property type="match status" value="1"/>
</dbReference>
<feature type="domain" description="SpaA-like prealbumin fold" evidence="3">
    <location>
        <begin position="1305"/>
        <end position="1388"/>
    </location>
</feature>
<dbReference type="Proteomes" id="UP001203136">
    <property type="component" value="Unassembled WGS sequence"/>
</dbReference>
<feature type="domain" description="SpaA-like prealbumin fold" evidence="3">
    <location>
        <begin position="1748"/>
        <end position="1834"/>
    </location>
</feature>
<sequence length="2426" mass="266014">MRECVKKLREEWKIKLAWVMICTILLQALAGWRVIPVMAGETEKMDLSGYATPSDAFQHFNMWTDRDTVSGNGFELQLELAFDNNFLETAVEDAQGDIEKCPDLSFQIKVECSGLNKNINFQNQELTYGDALIGTMVTEQNGTCIDISIIFNKEDIYSGYQNIESGAQLSLGLEAGHNGDEIELEDNQEGIVTVKLSSQGSGQPEDKGAYSLVKKADSGDGLDITYTITARASSSEASLAQKATPATASSGFEDIDDWETWQAMDEDEEDEEYQEEDGDGTTGSASQLKKRKSSRRKMAESSKTYTLGGKHIIDDVPSELVVTHAYAGTGDAKEELLPLEDYYDQENGRFVYPIAASASEADAGIITDSAGNIIEASVTIETEISSRLLENWNEQKNLELTIQNKATLRDGEDSQTSLAEADTTTKKTLGQELTKDGQEILSQGENKIRWKIKMKTLLHTLHSAYLIDWLGEGLEYADEITVKEGGAERTISFKASDSGIQLELGKQPPNNYFKKGGFLSGIEEELKDFKEGEAVRFSYSYQSPDGKIHNAQGFILPALDLVNKDVELVYYSKVPKTSVTEGQGTVTNNATLFHNHVTGEGIGPWDWPPENIDLEHRVDYNHNALKKTAGSYDETTQTMTWKFEINRSAAEISSFTMRDAFDPPKQVILDSNFPDGKLVLKKVNRDNPDSGDDEVKLMEGGHSGDYYTLEETEDGIRLLTIHLAQIEAQEYYSFEIRTRIVDPVSLSQDQGRVENTAEYELTSGSETIEGTAADSRLIPNAYVSKKAIDSYNYRDNLVKWQIGYNQNNILLNNSVLTDHLPVGTVFSTDPALKSGLTGVWKKTRQDSSAGTYREVSFEKAASGSELRRPASPANLTEAEEILRYKLDGTDDTILAVYSVTERTAQEKYADQDIFFVLYEKAEDGFYVPLIGEDAWQYEFTAYVEEKYRQEKFKTAEGLKLLNQAALDSDIISTRENEGMPVHITKDAQASHTAAVHMLKKGEFHPFNKEDTYDRLPWLKWELAVNITGVNFEGVKISDHMAGYLELEPASMRFYRITMAPDGSYDYSPDSGLTDTEIDENFTVVKNGGGFTIEYKESAPLARVPVLVVYDTVVVDSVPDSGADNTVLIEWPDGSSDSTVTTNAEAGRFQSSSFAKLEKLQMATVTKKSANSSDSGDGYTLQGAKFQLIPVFKLQGESPSNPGAWVQMNDPTAAKVRTSNENGQMFFLRLQSNTIYKLEETQAAPGYDSLSFKPQHILFGKGALDSLPKLPDGVEDTLQYQDTVSNGAKMYFDALNSPQDLESNRFRFYKTDKDGNGLKGAVFTLTAIQSSILTNRDSVSDENGKVDFAGLEPGIIYSITEKKPPYGYKKAAGSLTLEAEFDSVTGEFEINANAVNGFPYIPGDDAAGTEASVINEPILSNIAFYKTGQDFVPLNGNTYPVRFKVERKAAGEPEESFEDWSAGPDGSSMIPLTEDGLVRLDSLPCGVYRFTEDVSEVPEGLLAPEQKMQKILVEIEPASDGLNGSVTFYNCSDSSMDETMIKAEGVLKNGCFQPADTKILQVTNSLRFGYIQVNKVKAVRMDDKLTMTSEPAAGAGFSVYEAKVGTEAIWEPVDKDVPLLTLTTDGEGHFSREEMGDSLIAGRTYLIRESKVPSGYCKDTTLNYPGYEGPENKGFVPVTIGRAGETYYIGAVNKGTSDAYRADKTYDYGAAGLASGSDEKLLYYNIEAQTGNVKGEKLGAFYYDGAGITRTPLEGVTFELTELPVTEYSYRASAVTDQNGSFLFENIPAGSAGEGKEYELREITPAFGYETPDDTDKFVRTVAVKEYQTAEIDVTGEPLVFLNDPLTFEPKVNKKDPELAPLSGAEFLLEAEAEDGTVTEICYLKETAGGVHSIPDPSKESDQKYMKLSGSDIWKYFTYTGANGMGALTAGTETPKLYYSGSFEYRIREIKAPAGYMADGALYKVDRSAAVNSADGVCYISNSQDGKSFVNRYHEDILLLEKRIEAEDGGIVAGSSGADVSGFCFLLTGKDFNGRPVEEWLKVEDITGASEVKIVPSEGIYLETEKDGEIVIRSIKEGLYQAKEIEGSRTGKSGAYIADAGPQTVTVRRQKGRVTGGKFLFINYLKRGTITGKKVAAPVTDTSAGLSGALMGLFKEGTGNFTIDNTYLGNTALSGSGGEFRFEDIPYGTYIVAEITPPSGYYLNRTVSYRVVLSGASESEGTELIKNSSDGAVTAAEDESEIVIGDWRIESAGHGGGSRPGSGGNSRPTGPGLVETQPEIQKEPGILDEEAAEPPKEMPPSVIWPEDSENFPPATIKREPDGIIRVEIPDERITYVTVKNDRDELVFEGGYDKGFTITSELPAGEYRLITMDENGVPLGSYLFVIDEGGVPLASLPRMGEHSLPVSALPVIMAACILLIGYFRRRRG</sequence>
<evidence type="ECO:0000313" key="4">
    <source>
        <dbReference type="EMBL" id="MCK0086119.1"/>
    </source>
</evidence>
<comment type="caution">
    <text evidence="4">The sequence shown here is derived from an EMBL/GenBank/DDBJ whole genome shotgun (WGS) entry which is preliminary data.</text>
</comment>
<evidence type="ECO:0000313" key="5">
    <source>
        <dbReference type="Proteomes" id="UP001203136"/>
    </source>
</evidence>
<protein>
    <recommendedName>
        <fullName evidence="3">SpaA-like prealbumin fold domain-containing protein</fullName>
    </recommendedName>
</protein>
<dbReference type="Pfam" id="PF17802">
    <property type="entry name" value="SpaA"/>
    <property type="match status" value="3"/>
</dbReference>
<feature type="region of interest" description="Disordered" evidence="1">
    <location>
        <begin position="2249"/>
        <end position="2315"/>
    </location>
</feature>
<keyword evidence="2" id="KW-0472">Membrane</keyword>
<evidence type="ECO:0000256" key="1">
    <source>
        <dbReference type="SAM" id="MobiDB-lite"/>
    </source>
</evidence>
<feature type="region of interest" description="Disordered" evidence="1">
    <location>
        <begin position="235"/>
        <end position="303"/>
    </location>
</feature>
<reference evidence="4" key="1">
    <citation type="journal article" date="2022" name="Cell Host Microbe">
        <title>Colonization of the live biotherapeutic product VE303 and modulation of the microbiota and metabolites in healthy volunteers.</title>
        <authorList>
            <person name="Dsouza M."/>
            <person name="Menon R."/>
            <person name="Crossette E."/>
            <person name="Bhattarai S.K."/>
            <person name="Schneider J."/>
            <person name="Kim Y.G."/>
            <person name="Reddy S."/>
            <person name="Caballero S."/>
            <person name="Felix C."/>
            <person name="Cornacchione L."/>
            <person name="Hendrickson J."/>
            <person name="Watson A.R."/>
            <person name="Minot S.S."/>
            <person name="Greenfield N."/>
            <person name="Schopf L."/>
            <person name="Szabady R."/>
            <person name="Patarroyo J."/>
            <person name="Smith W."/>
            <person name="Harrison P."/>
            <person name="Kuijper E.J."/>
            <person name="Kelly C.P."/>
            <person name="Olle B."/>
            <person name="Bobilev D."/>
            <person name="Silber J.L."/>
            <person name="Bucci V."/>
            <person name="Roberts B."/>
            <person name="Faith J."/>
            <person name="Norman J.M."/>
        </authorList>
    </citation>
    <scope>NUCLEOTIDE SEQUENCE</scope>
    <source>
        <strain evidence="4">VE303-04</strain>
    </source>
</reference>
<dbReference type="EMBL" id="JAINVB010000001">
    <property type="protein sequence ID" value="MCK0086119.1"/>
    <property type="molecule type" value="Genomic_DNA"/>
</dbReference>